<dbReference type="InterPro" id="IPR021985">
    <property type="entry name" value="RNA_pol_Rpo13"/>
</dbReference>
<name>A0A2U9IMG8_9CREN</name>
<proteinExistence type="predicted"/>
<evidence type="ECO:0000256" key="1">
    <source>
        <dbReference type="SAM" id="MobiDB-lite"/>
    </source>
</evidence>
<dbReference type="EMBL" id="CP029288">
    <property type="protein sequence ID" value="AWR97185.1"/>
    <property type="molecule type" value="Genomic_DNA"/>
</dbReference>
<protein>
    <submittedName>
        <fullName evidence="3">RNA polymerase Rpo13</fullName>
    </submittedName>
</protein>
<sequence>MSDDYESNDSEEKKIEETEDKTEEEEEGELPPLSLQDIELLMKNTEVWDDLISGKISVEEAKKLFTENYTKLSVTQKKKVSTNSKKKKSIKTKSKKKKEQEESEEEE</sequence>
<dbReference type="KEGG" id="asul:DFR86_06150"/>
<reference evidence="3 4" key="1">
    <citation type="submission" date="2018-05" db="EMBL/GenBank/DDBJ databases">
        <title>Complete Genome Sequences of Extremely Thermoacidophilic, Metal-Mobilizing Type-Strain Members of the Archaeal Family Sulfolobaceae: Acidianus brierleyi DSM-1651T, Acidianus sulfidivorans DSM-18786T, Metallosphaera hakonensis DSM-7519T, and Metallosphaera prunae DSM-10039T.</title>
        <authorList>
            <person name="Counts J.A."/>
            <person name="Kelly R.M."/>
        </authorList>
    </citation>
    <scope>NUCLEOTIDE SEQUENCE [LARGE SCALE GENOMIC DNA]</scope>
    <source>
        <strain evidence="3 4">JP7</strain>
    </source>
</reference>
<feature type="region of interest" description="Disordered" evidence="1">
    <location>
        <begin position="1"/>
        <end position="35"/>
    </location>
</feature>
<dbReference type="RefSeq" id="WP_110380075.1">
    <property type="nucleotide sequence ID" value="NZ_CP029288.2"/>
</dbReference>
<accession>A0A2U9IMG8</accession>
<feature type="compositionally biased region" description="Basic residues" evidence="1">
    <location>
        <begin position="76"/>
        <end position="97"/>
    </location>
</feature>
<dbReference type="OrthoDB" id="44217at2157"/>
<gene>
    <name evidence="3" type="ORF">DFR86_06150</name>
</gene>
<evidence type="ECO:0000313" key="4">
    <source>
        <dbReference type="Proteomes" id="UP000248410"/>
    </source>
</evidence>
<dbReference type="Gene3D" id="6.20.450.10">
    <property type="match status" value="1"/>
</dbReference>
<feature type="region of interest" description="Disordered" evidence="1">
    <location>
        <begin position="73"/>
        <end position="107"/>
    </location>
</feature>
<feature type="compositionally biased region" description="Acidic residues" evidence="1">
    <location>
        <begin position="17"/>
        <end position="29"/>
    </location>
</feature>
<dbReference type="AlphaFoldDB" id="A0A2U9IMG8"/>
<dbReference type="GeneID" id="36837533"/>
<evidence type="ECO:0000313" key="3">
    <source>
        <dbReference type="EMBL" id="AWR97185.1"/>
    </source>
</evidence>
<dbReference type="Proteomes" id="UP000248410">
    <property type="component" value="Chromosome"/>
</dbReference>
<dbReference type="Pfam" id="PF12136">
    <property type="entry name" value="RNA_pol_Rpo13"/>
    <property type="match status" value="1"/>
</dbReference>
<keyword evidence="4" id="KW-1185">Reference proteome</keyword>
<organism evidence="3 4">
    <name type="scientific">Acidianus sulfidivorans JP7</name>
    <dbReference type="NCBI Taxonomy" id="619593"/>
    <lineage>
        <taxon>Archaea</taxon>
        <taxon>Thermoproteota</taxon>
        <taxon>Thermoprotei</taxon>
        <taxon>Sulfolobales</taxon>
        <taxon>Sulfolobaceae</taxon>
        <taxon>Acidianus</taxon>
    </lineage>
</organism>
<feature type="domain" description="RNA polymerase Rpo13 subunit HTH" evidence="2">
    <location>
        <begin position="17"/>
        <end position="56"/>
    </location>
</feature>
<evidence type="ECO:0000259" key="2">
    <source>
        <dbReference type="Pfam" id="PF12136"/>
    </source>
</evidence>